<name>A0A7T0M4P9_9SPIT</name>
<protein>
    <submittedName>
        <fullName evidence="2">Uncharacterized protein</fullName>
    </submittedName>
</protein>
<sequence>MNYLRHIMLTYNKKTTNISKPYWFAYFIKFGNNPFNVKVETHHGIEHFTNTKTLLKFSTINEDFEEKYGNTTKSVLSFQNKSNNYHPNLEYPNLIDEEKSNIKNFYRYFKINDDEENEENKEEVKSYYYFFTENEENKEEVTSDNYFFTKEFTHFLKSKKLSSKLDLEYNKYLMFKKENKRYTPPKNYISLVNNINIYYLRKERLYTKLKYSRVPSFDIVSGGFAAFLAAFFGFLILEKFGYELPDSGDFWYLVMYLAFVRFIYKAIAFGWNKKNNIFYLFSLKSIFNYLFNLYHIVVNYILELRRKKY</sequence>
<geneLocation type="mitochondrion" evidence="2"/>
<keyword evidence="1" id="KW-0472">Membrane</keyword>
<reference evidence="2" key="1">
    <citation type="submission" date="2020-05" db="EMBL/GenBank/DDBJ databases">
        <title>Characterization and comparative analysis of mitochondrial genomes of the highly differentiated ciliated protists shed light on the diversity and evolution of the linear molecular architecture.</title>
        <authorList>
            <person name="Zhang T."/>
            <person name="Li C."/>
            <person name="Zhang X."/>
            <person name="Wang C."/>
            <person name="Roger A.J."/>
            <person name="Song W."/>
            <person name="Gao F."/>
        </authorList>
    </citation>
    <scope>NUCLEOTIDE SEQUENCE</scope>
</reference>
<evidence type="ECO:0000256" key="1">
    <source>
        <dbReference type="SAM" id="Phobius"/>
    </source>
</evidence>
<dbReference type="AlphaFoldDB" id="A0A7T0M4P9"/>
<accession>A0A7T0M4P9</accession>
<dbReference type="EMBL" id="MT471315">
    <property type="protein sequence ID" value="QPL15926.1"/>
    <property type="molecule type" value="Genomic_DNA"/>
</dbReference>
<feature type="transmembrane region" description="Helical" evidence="1">
    <location>
        <begin position="250"/>
        <end position="271"/>
    </location>
</feature>
<feature type="transmembrane region" description="Helical" evidence="1">
    <location>
        <begin position="219"/>
        <end position="238"/>
    </location>
</feature>
<feature type="transmembrane region" description="Helical" evidence="1">
    <location>
        <begin position="277"/>
        <end position="302"/>
    </location>
</feature>
<keyword evidence="2" id="KW-0496">Mitochondrion</keyword>
<evidence type="ECO:0000313" key="2">
    <source>
        <dbReference type="EMBL" id="QPL15926.1"/>
    </source>
</evidence>
<gene>
    <name evidence="2" type="primary">orf592</name>
</gene>
<keyword evidence="1" id="KW-0812">Transmembrane</keyword>
<organism evidence="2">
    <name type="scientific">Strombidium sp</name>
    <dbReference type="NCBI Taxonomy" id="181122"/>
    <lineage>
        <taxon>Eukaryota</taxon>
        <taxon>Sar</taxon>
        <taxon>Alveolata</taxon>
        <taxon>Ciliophora</taxon>
        <taxon>Intramacronucleata</taxon>
        <taxon>Spirotrichea</taxon>
        <taxon>Oligotrichia</taxon>
        <taxon>Strombidiidae</taxon>
        <taxon>Strombidium</taxon>
    </lineage>
</organism>
<keyword evidence="1" id="KW-1133">Transmembrane helix</keyword>
<proteinExistence type="predicted"/>